<feature type="compositionally biased region" description="Basic residues" evidence="1">
    <location>
        <begin position="1"/>
        <end position="11"/>
    </location>
</feature>
<feature type="compositionally biased region" description="Basic and acidic residues" evidence="1">
    <location>
        <begin position="131"/>
        <end position="142"/>
    </location>
</feature>
<feature type="region of interest" description="Disordered" evidence="1">
    <location>
        <begin position="82"/>
        <end position="260"/>
    </location>
</feature>
<feature type="compositionally biased region" description="Polar residues" evidence="1">
    <location>
        <begin position="177"/>
        <end position="191"/>
    </location>
</feature>
<dbReference type="AlphaFoldDB" id="A0A6G1KSF2"/>
<protein>
    <submittedName>
        <fullName evidence="2">Uncharacterized protein</fullName>
    </submittedName>
</protein>
<name>A0A6G1KSF2_9PLEO</name>
<feature type="compositionally biased region" description="Basic residues" evidence="1">
    <location>
        <begin position="104"/>
        <end position="114"/>
    </location>
</feature>
<evidence type="ECO:0000313" key="3">
    <source>
        <dbReference type="Proteomes" id="UP000799428"/>
    </source>
</evidence>
<feature type="compositionally biased region" description="Basic and acidic residues" evidence="1">
    <location>
        <begin position="157"/>
        <end position="176"/>
    </location>
</feature>
<dbReference type="EMBL" id="MU005764">
    <property type="protein sequence ID" value="KAF2715784.1"/>
    <property type="molecule type" value="Genomic_DNA"/>
</dbReference>
<keyword evidence="3" id="KW-1185">Reference proteome</keyword>
<proteinExistence type="predicted"/>
<gene>
    <name evidence="2" type="ORF">K504DRAFT_367459</name>
</gene>
<dbReference type="Proteomes" id="UP000799428">
    <property type="component" value="Unassembled WGS sequence"/>
</dbReference>
<sequence>MPLRMRLRRAFTRGSSDEDSLRKTSKASSKLITPAPVESNIYQPGEKMPPLKYRRPVAPEHKAKLEAFTWAKAWRRRSSQSLYSPMGSRMPSHKTSLSTIGRRSVSRHRNKSRSRGSDVMGVDSGFGGSVDDSRPERVRENSEEVGDVMNVGLSRHTTIDPRKEQRKSSETHRGSESTKSGSSHPATTNLVDNRGRRPSVPILKGELPFSPEELELALKRSHLQAPPEEESDRRSYGSPVSPGISPSAPGLRPREIMFAT</sequence>
<feature type="region of interest" description="Disordered" evidence="1">
    <location>
        <begin position="1"/>
        <end position="53"/>
    </location>
</feature>
<evidence type="ECO:0000256" key="1">
    <source>
        <dbReference type="SAM" id="MobiDB-lite"/>
    </source>
</evidence>
<evidence type="ECO:0000313" key="2">
    <source>
        <dbReference type="EMBL" id="KAF2715784.1"/>
    </source>
</evidence>
<organism evidence="2 3">
    <name type="scientific">Pleomassaria siparia CBS 279.74</name>
    <dbReference type="NCBI Taxonomy" id="1314801"/>
    <lineage>
        <taxon>Eukaryota</taxon>
        <taxon>Fungi</taxon>
        <taxon>Dikarya</taxon>
        <taxon>Ascomycota</taxon>
        <taxon>Pezizomycotina</taxon>
        <taxon>Dothideomycetes</taxon>
        <taxon>Pleosporomycetidae</taxon>
        <taxon>Pleosporales</taxon>
        <taxon>Pleomassariaceae</taxon>
        <taxon>Pleomassaria</taxon>
    </lineage>
</organism>
<accession>A0A6G1KSF2</accession>
<reference evidence="2" key="1">
    <citation type="journal article" date="2020" name="Stud. Mycol.">
        <title>101 Dothideomycetes genomes: a test case for predicting lifestyles and emergence of pathogens.</title>
        <authorList>
            <person name="Haridas S."/>
            <person name="Albert R."/>
            <person name="Binder M."/>
            <person name="Bloem J."/>
            <person name="Labutti K."/>
            <person name="Salamov A."/>
            <person name="Andreopoulos B."/>
            <person name="Baker S."/>
            <person name="Barry K."/>
            <person name="Bills G."/>
            <person name="Bluhm B."/>
            <person name="Cannon C."/>
            <person name="Castanera R."/>
            <person name="Culley D."/>
            <person name="Daum C."/>
            <person name="Ezra D."/>
            <person name="Gonzalez J."/>
            <person name="Henrissat B."/>
            <person name="Kuo A."/>
            <person name="Liang C."/>
            <person name="Lipzen A."/>
            <person name="Lutzoni F."/>
            <person name="Magnuson J."/>
            <person name="Mondo S."/>
            <person name="Nolan M."/>
            <person name="Ohm R."/>
            <person name="Pangilinan J."/>
            <person name="Park H.-J."/>
            <person name="Ramirez L."/>
            <person name="Alfaro M."/>
            <person name="Sun H."/>
            <person name="Tritt A."/>
            <person name="Yoshinaga Y."/>
            <person name="Zwiers L.-H."/>
            <person name="Turgeon B."/>
            <person name="Goodwin S."/>
            <person name="Spatafora J."/>
            <person name="Crous P."/>
            <person name="Grigoriev I."/>
        </authorList>
    </citation>
    <scope>NUCLEOTIDE SEQUENCE</scope>
    <source>
        <strain evidence="2">CBS 279.74</strain>
    </source>
</reference>
<dbReference type="OrthoDB" id="5408144at2759"/>